<feature type="compositionally biased region" description="Polar residues" evidence="1">
    <location>
        <begin position="320"/>
        <end position="334"/>
    </location>
</feature>
<keyword evidence="3" id="KW-1185">Reference proteome</keyword>
<feature type="compositionally biased region" description="Polar residues" evidence="1">
    <location>
        <begin position="550"/>
        <end position="575"/>
    </location>
</feature>
<evidence type="ECO:0000313" key="3">
    <source>
        <dbReference type="Proteomes" id="UP001281761"/>
    </source>
</evidence>
<feature type="region of interest" description="Disordered" evidence="1">
    <location>
        <begin position="144"/>
        <end position="192"/>
    </location>
</feature>
<feature type="compositionally biased region" description="Polar residues" evidence="1">
    <location>
        <begin position="279"/>
        <end position="292"/>
    </location>
</feature>
<dbReference type="Gene3D" id="3.80.10.10">
    <property type="entry name" value="Ribonuclease Inhibitor"/>
    <property type="match status" value="1"/>
</dbReference>
<feature type="compositionally biased region" description="Basic and acidic residues" evidence="1">
    <location>
        <begin position="447"/>
        <end position="465"/>
    </location>
</feature>
<feature type="compositionally biased region" description="Polar residues" evidence="1">
    <location>
        <begin position="412"/>
        <end position="428"/>
    </location>
</feature>
<organism evidence="2 3">
    <name type="scientific">Blattamonas nauphoetae</name>
    <dbReference type="NCBI Taxonomy" id="2049346"/>
    <lineage>
        <taxon>Eukaryota</taxon>
        <taxon>Metamonada</taxon>
        <taxon>Preaxostyla</taxon>
        <taxon>Oxymonadida</taxon>
        <taxon>Blattamonas</taxon>
    </lineage>
</organism>
<reference evidence="2 3" key="1">
    <citation type="journal article" date="2022" name="bioRxiv">
        <title>Genomics of Preaxostyla Flagellates Illuminates Evolutionary Transitions and the Path Towards Mitochondrial Loss.</title>
        <authorList>
            <person name="Novak L.V.F."/>
            <person name="Treitli S.C."/>
            <person name="Pyrih J."/>
            <person name="Halakuc P."/>
            <person name="Pipaliya S.V."/>
            <person name="Vacek V."/>
            <person name="Brzon O."/>
            <person name="Soukal P."/>
            <person name="Eme L."/>
            <person name="Dacks J.B."/>
            <person name="Karnkowska A."/>
            <person name="Elias M."/>
            <person name="Hampl V."/>
        </authorList>
    </citation>
    <scope>NUCLEOTIDE SEQUENCE [LARGE SCALE GENOMIC DNA]</scope>
    <source>
        <strain evidence="2">NAU3</strain>
        <tissue evidence="2">Gut</tissue>
    </source>
</reference>
<dbReference type="InterPro" id="IPR032675">
    <property type="entry name" value="LRR_dom_sf"/>
</dbReference>
<dbReference type="EMBL" id="JARBJD010000090">
    <property type="protein sequence ID" value="KAK2953554.1"/>
    <property type="molecule type" value="Genomic_DNA"/>
</dbReference>
<feature type="compositionally biased region" description="Polar residues" evidence="1">
    <location>
        <begin position="756"/>
        <end position="786"/>
    </location>
</feature>
<feature type="compositionally biased region" description="Low complexity" evidence="1">
    <location>
        <begin position="366"/>
        <end position="382"/>
    </location>
</feature>
<proteinExistence type="predicted"/>
<evidence type="ECO:0000256" key="1">
    <source>
        <dbReference type="SAM" id="MobiDB-lite"/>
    </source>
</evidence>
<feature type="compositionally biased region" description="Low complexity" evidence="1">
    <location>
        <begin position="335"/>
        <end position="349"/>
    </location>
</feature>
<dbReference type="SUPFAM" id="SSF52047">
    <property type="entry name" value="RNI-like"/>
    <property type="match status" value="1"/>
</dbReference>
<comment type="caution">
    <text evidence="2">The sequence shown here is derived from an EMBL/GenBank/DDBJ whole genome shotgun (WGS) entry which is preliminary data.</text>
</comment>
<accession>A0ABQ9XP76</accession>
<feature type="region of interest" description="Disordered" evidence="1">
    <location>
        <begin position="599"/>
        <end position="632"/>
    </location>
</feature>
<sequence>MNWNLAFRSATPISCDITDHLLEQENIDPIPYNVFNSSSLNTITERGARMITQSIIHCPSLEFVDFSGNPIPQTGVSAIFSILSSPSTSGLSNLRYLSVSVATQDGWPLLRHSDLHDVRSLVRKHRKMLLDFGFFRVVPCLESPAGTSPSPSIPPSKRETTPQHVNSATTLRSSHREDQPRSNSPQPFGDSIGMIDAMIKRTQQRIAPKEVAPLQPPKGKPPSLSFAFVQSDQSPPPQSHQHKPLAFHSLPKRDRPPQESLDSASLNEDGWELVVQKAETTPQRVPLSQTPLQPHPSPQVDGVDADQIVDILSSALSSWIQERSSKTQQRTRQTPVLSPASSRSKSPPSSDEHSLLSSIRVVDKATSTTPLEPTTPSQLSLSRWLRHTSKGKSYFEDVPERGNPYADRSDPKQTTPRHQNPGRTQPETIPSPELDQTRESSLASGPWEDRQPSKWPLWDDDHPKDIPFSALGREGEQDTAPSVWVRETESAREQVQMDAYSSAHSQPESLPRAHSASLPEIVHTASLKSEQPIPRLQLESPDSFRRSERNLTSVRSSPQPFSSTSPIRDVTSSFSARPLKHSPTSPLLLRSKTFVHSSHSLDHDSSSANSVSPAQDASPIKAPPFTPTADTRPEMAFERPAHQTTPKATRGIDTAPRPKYSMSMATYSHISHGGFQNSRVARGLFENAVPRLDRWNPNTGELQASFNPIRIIPRSKSHTVAQPTNPVVRVKSRPVPMGTWNPEVESPKRALHHLSQTSPTLFGSPNDSSAQHTSVTSESLSKSPSLPASVLMDADPLCFFDPADPQNALTRTLFTREMLERGITPPAIAASTVDEAFSRPAVTEESSLVLFTDSLEGTDVTEDVSLDQPSEGYDEKSLSLLSKELDNQTIMQQLGVTLSAGRFVDDPVKSSAIGQVAGAMVLQLMRFGMAAFDCREKATPLLIVKVVRVSMLKQVERLQKHPGQDRKKMEALLKRGDGVEFGRLDVKKSENAFLGSSIGDVVFNGVTPPHARFEYRSSPSFIPITHIRHISLGIETESFRKICSILPPKPSPLQTVPSLSFSLDAKLCVTITYAPPGMTNPKKFKELNVQCRTKLDRAVLVDGIQSLRGLTFLCEETEGAIDYLSQQLFSS</sequence>
<gene>
    <name evidence="2" type="ORF">BLNAU_11554</name>
</gene>
<feature type="region of interest" description="Disordered" evidence="1">
    <location>
        <begin position="279"/>
        <end position="305"/>
    </location>
</feature>
<feature type="region of interest" description="Disordered" evidence="1">
    <location>
        <begin position="756"/>
        <end position="787"/>
    </location>
</feature>
<protein>
    <submittedName>
        <fullName evidence="2">Uncharacterized protein</fullName>
    </submittedName>
</protein>
<evidence type="ECO:0000313" key="2">
    <source>
        <dbReference type="EMBL" id="KAK2953554.1"/>
    </source>
</evidence>
<dbReference type="Proteomes" id="UP001281761">
    <property type="component" value="Unassembled WGS sequence"/>
</dbReference>
<feature type="compositionally biased region" description="Polar residues" evidence="1">
    <location>
        <begin position="162"/>
        <end position="172"/>
    </location>
</feature>
<feature type="region of interest" description="Disordered" evidence="1">
    <location>
        <begin position="637"/>
        <end position="656"/>
    </location>
</feature>
<feature type="region of interest" description="Disordered" evidence="1">
    <location>
        <begin position="210"/>
        <end position="267"/>
    </location>
</feature>
<name>A0ABQ9XP76_9EUKA</name>
<feature type="region of interest" description="Disordered" evidence="1">
    <location>
        <begin position="320"/>
        <end position="585"/>
    </location>
</feature>